<dbReference type="GO" id="GO:0030170">
    <property type="term" value="F:pyridoxal phosphate binding"/>
    <property type="evidence" value="ECO:0007669"/>
    <property type="project" value="TreeGrafter"/>
</dbReference>
<name>A0A2C9CLG4_KUEST</name>
<dbReference type="PANTHER" id="PTHR11468:SF3">
    <property type="entry name" value="GLYCOGEN PHOSPHORYLASE, LIVER FORM"/>
    <property type="match status" value="1"/>
</dbReference>
<keyword evidence="12" id="KW-1185">Reference proteome</keyword>
<comment type="similarity">
    <text evidence="3 10">Belongs to the glycogen phosphorylase family.</text>
</comment>
<proteinExistence type="inferred from homology"/>
<dbReference type="FunFam" id="3.40.50.2000:FF:000003">
    <property type="entry name" value="Alpha-1,4 glucan phosphorylase"/>
    <property type="match status" value="1"/>
</dbReference>
<evidence type="ECO:0000256" key="4">
    <source>
        <dbReference type="ARBA" id="ARBA00022533"/>
    </source>
</evidence>
<evidence type="ECO:0000256" key="1">
    <source>
        <dbReference type="ARBA" id="ARBA00001275"/>
    </source>
</evidence>
<keyword evidence="8 10" id="KW-0119">Carbohydrate metabolism</keyword>
<accession>A0A2C9CLG4</accession>
<dbReference type="GO" id="GO:0008184">
    <property type="term" value="F:glycogen phosphorylase activity"/>
    <property type="evidence" value="ECO:0007669"/>
    <property type="project" value="InterPro"/>
</dbReference>
<keyword evidence="5 10" id="KW-0328">Glycosyltransferase</keyword>
<dbReference type="EC" id="2.4.1.1" evidence="10"/>
<organism evidence="11 12">
    <name type="scientific">Kuenenia stuttgartiensis</name>
    <dbReference type="NCBI Taxonomy" id="174633"/>
    <lineage>
        <taxon>Bacteria</taxon>
        <taxon>Pseudomonadati</taxon>
        <taxon>Planctomycetota</taxon>
        <taxon>Candidatus Brocadiia</taxon>
        <taxon>Candidatus Brocadiales</taxon>
        <taxon>Candidatus Brocadiaceae</taxon>
        <taxon>Candidatus Kuenenia</taxon>
    </lineage>
</organism>
<dbReference type="Gene3D" id="3.40.50.2000">
    <property type="entry name" value="Glycogen Phosphorylase B"/>
    <property type="match status" value="1"/>
</dbReference>
<dbReference type="GO" id="GO:0005737">
    <property type="term" value="C:cytoplasm"/>
    <property type="evidence" value="ECO:0007669"/>
    <property type="project" value="TreeGrafter"/>
</dbReference>
<dbReference type="Proteomes" id="UP000221734">
    <property type="component" value="Chromosome Kuenenia_stuttgartiensis_MBR1"/>
</dbReference>
<evidence type="ECO:0000256" key="8">
    <source>
        <dbReference type="ARBA" id="ARBA00023277"/>
    </source>
</evidence>
<comment type="function">
    <text evidence="10">Allosteric enzyme that catalyzes the rate-limiting step in glycogen catabolism, the phosphorolytic cleavage of glycogen to produce glucose-1-phosphate, and plays a central role in maintaining cellular and organismal glucose homeostasis.</text>
</comment>
<protein>
    <recommendedName>
        <fullName evidence="10">Alpha-1,4 glucan phosphorylase</fullName>
        <ecNumber evidence="10">2.4.1.1</ecNumber>
    </recommendedName>
</protein>
<keyword evidence="4" id="KW-0021">Allosteric enzyme</keyword>
<dbReference type="GO" id="GO:0005980">
    <property type="term" value="P:glycogen catabolic process"/>
    <property type="evidence" value="ECO:0007669"/>
    <property type="project" value="TreeGrafter"/>
</dbReference>
<comment type="cofactor">
    <cofactor evidence="2 10">
        <name>pyridoxal 5'-phosphate</name>
        <dbReference type="ChEBI" id="CHEBI:597326"/>
    </cofactor>
</comment>
<keyword evidence="7 10" id="KW-0663">Pyridoxal phosphate</keyword>
<reference evidence="12" key="1">
    <citation type="submission" date="2017-10" db="EMBL/GenBank/DDBJ databases">
        <authorList>
            <person name="Frank J."/>
        </authorList>
    </citation>
    <scope>NUCLEOTIDE SEQUENCE [LARGE SCALE GENOMIC DNA]</scope>
</reference>
<dbReference type="PROSITE" id="PS00102">
    <property type="entry name" value="PHOSPHORYLASE"/>
    <property type="match status" value="1"/>
</dbReference>
<evidence type="ECO:0000256" key="9">
    <source>
        <dbReference type="ARBA" id="ARBA00025174"/>
    </source>
</evidence>
<comment type="function">
    <text evidence="9">Phosphorylase is an important allosteric enzyme in carbohydrate metabolism. Enzymes from different sources differ in their regulatory mechanisms and in their natural substrates. However, all known phosphorylases share catalytic and structural properties.</text>
</comment>
<dbReference type="InterPro" id="IPR000811">
    <property type="entry name" value="Glyco_trans_35"/>
</dbReference>
<dbReference type="SUPFAM" id="SSF53756">
    <property type="entry name" value="UDP-Glycosyltransferase/glycogen phosphorylase"/>
    <property type="match status" value="1"/>
</dbReference>
<evidence type="ECO:0000256" key="10">
    <source>
        <dbReference type="RuleBase" id="RU000587"/>
    </source>
</evidence>
<gene>
    <name evidence="11" type="primary">glgP</name>
    <name evidence="11" type="ORF">KSMBR1_3956</name>
</gene>
<evidence type="ECO:0000256" key="6">
    <source>
        <dbReference type="ARBA" id="ARBA00022679"/>
    </source>
</evidence>
<dbReference type="KEGG" id="kst:KSMBR1_3956"/>
<dbReference type="Pfam" id="PF00343">
    <property type="entry name" value="Phosphorylase"/>
    <property type="match status" value="1"/>
</dbReference>
<comment type="catalytic activity">
    <reaction evidence="1 10">
        <text>[(1-&gt;4)-alpha-D-glucosyl](n) + phosphate = [(1-&gt;4)-alpha-D-glucosyl](n-1) + alpha-D-glucose 1-phosphate</text>
        <dbReference type="Rhea" id="RHEA:41732"/>
        <dbReference type="Rhea" id="RHEA-COMP:9584"/>
        <dbReference type="Rhea" id="RHEA-COMP:9586"/>
        <dbReference type="ChEBI" id="CHEBI:15444"/>
        <dbReference type="ChEBI" id="CHEBI:43474"/>
        <dbReference type="ChEBI" id="CHEBI:58601"/>
        <dbReference type="EC" id="2.4.1.1"/>
    </reaction>
</comment>
<dbReference type="InterPro" id="IPR035090">
    <property type="entry name" value="Pyridoxal_P_attach_site"/>
</dbReference>
<sequence>MNIMHVIFLYNSLKNNSIENFVPRTILFGGKSAPGYFIAKLIIKLINSVAEVVNNDPDIGDKLKVVFLPNYQVSLAERIIPAADLSEQISTSGMEASGTGNMKFALNGSLTIGTLDGANIEIMNEVGSDNIFIFGLTEKEVDHIKRVGYNPYEYYRNNTALKTAIDMIANGYFSSSDISLFMPITNSLLKSDQYMVLADFASYVNCQGLVSKLYRDQDEWTKKSIINVARIGKFSSDRTIHEYAEDIWNVKSVPIRLNGKQT</sequence>
<evidence type="ECO:0000256" key="7">
    <source>
        <dbReference type="ARBA" id="ARBA00022898"/>
    </source>
</evidence>
<evidence type="ECO:0000313" key="11">
    <source>
        <dbReference type="EMBL" id="SOH06428.1"/>
    </source>
</evidence>
<evidence type="ECO:0000256" key="5">
    <source>
        <dbReference type="ARBA" id="ARBA00022676"/>
    </source>
</evidence>
<dbReference type="PANTHER" id="PTHR11468">
    <property type="entry name" value="GLYCOGEN PHOSPHORYLASE"/>
    <property type="match status" value="1"/>
</dbReference>
<evidence type="ECO:0000256" key="3">
    <source>
        <dbReference type="ARBA" id="ARBA00006047"/>
    </source>
</evidence>
<dbReference type="AlphaFoldDB" id="A0A2C9CLG4"/>
<evidence type="ECO:0000256" key="2">
    <source>
        <dbReference type="ARBA" id="ARBA00001933"/>
    </source>
</evidence>
<dbReference type="EMBL" id="LT934425">
    <property type="protein sequence ID" value="SOH06428.1"/>
    <property type="molecule type" value="Genomic_DNA"/>
</dbReference>
<keyword evidence="6 10" id="KW-0808">Transferase</keyword>
<evidence type="ECO:0000313" key="12">
    <source>
        <dbReference type="Proteomes" id="UP000221734"/>
    </source>
</evidence>